<feature type="region of interest" description="Disordered" evidence="1">
    <location>
        <begin position="1"/>
        <end position="47"/>
    </location>
</feature>
<gene>
    <name evidence="2" type="ORF">CMUS01_12045</name>
</gene>
<evidence type="ECO:0000256" key="1">
    <source>
        <dbReference type="SAM" id="MobiDB-lite"/>
    </source>
</evidence>
<keyword evidence="2" id="KW-0808">Transferase</keyword>
<keyword evidence="2" id="KW-0723">Serine/threonine-protein kinase</keyword>
<dbReference type="GO" id="GO:0004674">
    <property type="term" value="F:protein serine/threonine kinase activity"/>
    <property type="evidence" value="ECO:0007669"/>
    <property type="project" value="UniProtKB-KW"/>
</dbReference>
<proteinExistence type="predicted"/>
<dbReference type="AlphaFoldDB" id="A0A8H6N2A3"/>
<accession>A0A8H6N2A3</accession>
<feature type="region of interest" description="Disordered" evidence="1">
    <location>
        <begin position="286"/>
        <end position="319"/>
    </location>
</feature>
<protein>
    <submittedName>
        <fullName evidence="2">Serine/threonine protein kinase</fullName>
    </submittedName>
</protein>
<feature type="region of interest" description="Disordered" evidence="1">
    <location>
        <begin position="835"/>
        <end position="856"/>
    </location>
</feature>
<name>A0A8H6N2A3_9PEZI</name>
<dbReference type="OrthoDB" id="4760831at2759"/>
<dbReference type="EMBL" id="WIGM01000649">
    <property type="protein sequence ID" value="KAF6817699.1"/>
    <property type="molecule type" value="Genomic_DNA"/>
</dbReference>
<reference evidence="2" key="1">
    <citation type="journal article" date="2020" name="Phytopathology">
        <title>Genome Sequence Resources of Colletotrichum truncatum, C. plurivorum, C. musicola, and C. sojae: Four Species Pathogenic to Soybean (Glycine max).</title>
        <authorList>
            <person name="Rogerio F."/>
            <person name="Boufleur T.R."/>
            <person name="Ciampi-Guillardi M."/>
            <person name="Sukno S.A."/>
            <person name="Thon M.R."/>
            <person name="Massola Junior N.S."/>
            <person name="Baroncelli R."/>
        </authorList>
    </citation>
    <scope>NUCLEOTIDE SEQUENCE</scope>
    <source>
        <strain evidence="2">LFN0074</strain>
    </source>
</reference>
<feature type="compositionally biased region" description="Basic and acidic residues" evidence="1">
    <location>
        <begin position="286"/>
        <end position="303"/>
    </location>
</feature>
<organism evidence="2 3">
    <name type="scientific">Colletotrichum musicola</name>
    <dbReference type="NCBI Taxonomy" id="2175873"/>
    <lineage>
        <taxon>Eukaryota</taxon>
        <taxon>Fungi</taxon>
        <taxon>Dikarya</taxon>
        <taxon>Ascomycota</taxon>
        <taxon>Pezizomycotina</taxon>
        <taxon>Sordariomycetes</taxon>
        <taxon>Hypocreomycetidae</taxon>
        <taxon>Glomerellales</taxon>
        <taxon>Glomerellaceae</taxon>
        <taxon>Colletotrichum</taxon>
        <taxon>Colletotrichum orchidearum species complex</taxon>
    </lineage>
</organism>
<keyword evidence="2" id="KW-0418">Kinase</keyword>
<keyword evidence="3" id="KW-1185">Reference proteome</keyword>
<evidence type="ECO:0000313" key="2">
    <source>
        <dbReference type="EMBL" id="KAF6817699.1"/>
    </source>
</evidence>
<dbReference type="Proteomes" id="UP000639643">
    <property type="component" value="Unassembled WGS sequence"/>
</dbReference>
<sequence>MDLHQAEPQGHRLWVPTFSNISGNEDSEPRRQPSGKANEGPQTETPETLFNVVSSLDLDSEPQGFPDKPSLVLPTDRRQHDLGHLMYHRHLEDFGMQLQKAAEATMITDRKSNYARVSRVYDLGHLLSKHYDFDVKRWALPINKKSHQEVYRKMYELVEDDNQMHLRIVFYNGPACLSEQGETGTSNFDGGNGVTSLIAACSFNTVACRMSQNSFIEVLIRQLKIVRSLPSFSSAYLYGRIYQDIQTQIKSSEHAPRELPVHLILSQDPTYPRDILLSANRHKDIFRRDHRSDQPSDSSDKSLSRCPSPTRKGWHDEGYADHHLPLSQETMPSRYPRLLLSFRLLEDMDPEALRIDLFSHRLGSLPIPVDSVKVEAGFSSDSTILLVSVPVAMLPFLPRDPSITIIGTIDSSNLLFSTPWVVEGQDLALKDYHLPVVYIENPHEMSDRMSRNDFLLKTPTVAHAQPNSWDAQYARSFQLNPEFERSWLTVKIGTRYLIASTSAQHFNCYVFDLDIGKYIYADLGVWDRVDLPWPKVHKVAISPDEETVAFVSGLAGGEKGIEGSQVYCLPLATFTRPDPCLNLQGPVEEVEDLTLNDLGDGYVVVRSKSADESSARAAVVFYSQSSTNSSGLFGVPSTQLVKEVQPSDHIAILSGTTDNDTCIAVAQNEQLFTELIRGATTYNRTTFSRSRVVDDHILDVVGHSDNALLMVETKNSKFGCRSHLMAYRREAQRQSCRSELTELLPSLEKNSQVAVRIVEDDLLVIAVTIGQFRFAVYKIRLPKSLSAETAPWPIAQPRHKRYADALHALGLNESMEQIMDRAGGLYHDWDEGTSNSAESDLYGLTSSAEEDEGDYK</sequence>
<evidence type="ECO:0000313" key="3">
    <source>
        <dbReference type="Proteomes" id="UP000639643"/>
    </source>
</evidence>
<comment type="caution">
    <text evidence="2">The sequence shown here is derived from an EMBL/GenBank/DDBJ whole genome shotgun (WGS) entry which is preliminary data.</text>
</comment>